<evidence type="ECO:0000313" key="2">
    <source>
        <dbReference type="Proteomes" id="UP000240912"/>
    </source>
</evidence>
<name>A0A2T3HJM7_9SPHI</name>
<reference evidence="1 2" key="1">
    <citation type="submission" date="2018-03" db="EMBL/GenBank/DDBJ databases">
        <authorList>
            <person name="Keele B.F."/>
        </authorList>
    </citation>
    <scope>NUCLEOTIDE SEQUENCE [LARGE SCALE GENOMIC DNA]</scope>
    <source>
        <strain evidence="1 2">YL28-9</strain>
    </source>
</reference>
<gene>
    <name evidence="1" type="ORF">C7T94_08230</name>
</gene>
<protein>
    <submittedName>
        <fullName evidence="1">Uncharacterized protein</fullName>
    </submittedName>
</protein>
<keyword evidence="2" id="KW-1185">Reference proteome</keyword>
<dbReference type="EMBL" id="PYLS01000005">
    <property type="protein sequence ID" value="PST82640.1"/>
    <property type="molecule type" value="Genomic_DNA"/>
</dbReference>
<dbReference type="Proteomes" id="UP000240912">
    <property type="component" value="Unassembled WGS sequence"/>
</dbReference>
<accession>A0A2T3HJM7</accession>
<dbReference type="AlphaFoldDB" id="A0A2T3HJM7"/>
<sequence>MQTGVLQKQWPSIVQLSKILFAAFHWCEAALYRLAAEKYAKSCSVLKRLRMTQEGNQPGIDRCKVSGPFPAAIRLWMLLCKKRYTAARLLLLLGAKRSSHRG</sequence>
<proteinExistence type="predicted"/>
<comment type="caution">
    <text evidence="1">The sequence shown here is derived from an EMBL/GenBank/DDBJ whole genome shotgun (WGS) entry which is preliminary data.</text>
</comment>
<organism evidence="1 2">
    <name type="scientific">Pedobacter yulinensis</name>
    <dbReference type="NCBI Taxonomy" id="2126353"/>
    <lineage>
        <taxon>Bacteria</taxon>
        <taxon>Pseudomonadati</taxon>
        <taxon>Bacteroidota</taxon>
        <taxon>Sphingobacteriia</taxon>
        <taxon>Sphingobacteriales</taxon>
        <taxon>Sphingobacteriaceae</taxon>
        <taxon>Pedobacter</taxon>
    </lineage>
</organism>
<evidence type="ECO:0000313" key="1">
    <source>
        <dbReference type="EMBL" id="PST82640.1"/>
    </source>
</evidence>